<protein>
    <submittedName>
        <fullName evidence="7">Multisubunit Na+/H+ antiporter, MnhF subunit</fullName>
    </submittedName>
</protein>
<evidence type="ECO:0000256" key="1">
    <source>
        <dbReference type="ARBA" id="ARBA00004651"/>
    </source>
</evidence>
<keyword evidence="3 6" id="KW-0812">Transmembrane</keyword>
<dbReference type="InterPro" id="IPR007208">
    <property type="entry name" value="MrpF/PhaF-like"/>
</dbReference>
<evidence type="ECO:0000256" key="5">
    <source>
        <dbReference type="ARBA" id="ARBA00023136"/>
    </source>
</evidence>
<dbReference type="OrthoDB" id="4332175at2"/>
<feature type="transmembrane region" description="Helical" evidence="6">
    <location>
        <begin position="32"/>
        <end position="49"/>
    </location>
</feature>
<dbReference type="EMBL" id="FNVU01000015">
    <property type="protein sequence ID" value="SEG84130.1"/>
    <property type="molecule type" value="Genomic_DNA"/>
</dbReference>
<keyword evidence="8" id="KW-1185">Reference proteome</keyword>
<feature type="transmembrane region" description="Helical" evidence="6">
    <location>
        <begin position="61"/>
        <end position="81"/>
    </location>
</feature>
<evidence type="ECO:0000256" key="6">
    <source>
        <dbReference type="SAM" id="Phobius"/>
    </source>
</evidence>
<dbReference type="Pfam" id="PF04066">
    <property type="entry name" value="MrpF_PhaF"/>
    <property type="match status" value="1"/>
</dbReference>
<keyword evidence="2" id="KW-1003">Cell membrane</keyword>
<comment type="subcellular location">
    <subcellularLocation>
        <location evidence="1">Cell membrane</location>
        <topology evidence="1">Multi-pass membrane protein</topology>
    </subcellularLocation>
</comment>
<reference evidence="7 8" key="1">
    <citation type="submission" date="2016-10" db="EMBL/GenBank/DDBJ databases">
        <authorList>
            <person name="de Groot N.N."/>
        </authorList>
    </citation>
    <scope>NUCLEOTIDE SEQUENCE [LARGE SCALE GENOMIC DNA]</scope>
    <source>
        <strain evidence="7 8">CGMCC 4.2023</strain>
    </source>
</reference>
<name>A0A1H6DFY8_9ACTN</name>
<dbReference type="RefSeq" id="WP_160145118.1">
    <property type="nucleotide sequence ID" value="NZ_FNVU01000015.1"/>
</dbReference>
<proteinExistence type="predicted"/>
<evidence type="ECO:0000256" key="3">
    <source>
        <dbReference type="ARBA" id="ARBA00022692"/>
    </source>
</evidence>
<dbReference type="AlphaFoldDB" id="A0A1H6DFY8"/>
<dbReference type="GO" id="GO:0015075">
    <property type="term" value="F:monoatomic ion transmembrane transporter activity"/>
    <property type="evidence" value="ECO:0007669"/>
    <property type="project" value="InterPro"/>
</dbReference>
<keyword evidence="4 6" id="KW-1133">Transmembrane helix</keyword>
<dbReference type="GO" id="GO:0005886">
    <property type="term" value="C:plasma membrane"/>
    <property type="evidence" value="ECO:0007669"/>
    <property type="project" value="UniProtKB-SubCell"/>
</dbReference>
<organism evidence="7 8">
    <name type="scientific">Actinacidiphila yanglinensis</name>
    <dbReference type="NCBI Taxonomy" id="310779"/>
    <lineage>
        <taxon>Bacteria</taxon>
        <taxon>Bacillati</taxon>
        <taxon>Actinomycetota</taxon>
        <taxon>Actinomycetes</taxon>
        <taxon>Kitasatosporales</taxon>
        <taxon>Streptomycetaceae</taxon>
        <taxon>Actinacidiphila</taxon>
    </lineage>
</organism>
<evidence type="ECO:0000313" key="7">
    <source>
        <dbReference type="EMBL" id="SEG84130.1"/>
    </source>
</evidence>
<evidence type="ECO:0000256" key="4">
    <source>
        <dbReference type="ARBA" id="ARBA00022989"/>
    </source>
</evidence>
<gene>
    <name evidence="7" type="ORF">SAMN05216223_11512</name>
</gene>
<evidence type="ECO:0000313" key="8">
    <source>
        <dbReference type="Proteomes" id="UP000236754"/>
    </source>
</evidence>
<accession>A0A1H6DFY8</accession>
<evidence type="ECO:0000256" key="2">
    <source>
        <dbReference type="ARBA" id="ARBA00022475"/>
    </source>
</evidence>
<keyword evidence="5 6" id="KW-0472">Membrane</keyword>
<sequence>MNAWEAAALVLLAAGGPVCLWGVARGSAVRRLTALSLLSTVVGAVFMVLPQAYARPSYQDLALVLAVLSPAGTLVFTRFVAGRPYDSEGPERESVRETS</sequence>
<dbReference type="Proteomes" id="UP000236754">
    <property type="component" value="Unassembled WGS sequence"/>
</dbReference>